<evidence type="ECO:0000313" key="2">
    <source>
        <dbReference type="Proteomes" id="UP000315400"/>
    </source>
</evidence>
<accession>A0A540VAF6</accession>
<proteinExistence type="predicted"/>
<dbReference type="AlphaFoldDB" id="A0A540VAF6"/>
<comment type="caution">
    <text evidence="1">The sequence shown here is derived from an EMBL/GenBank/DDBJ whole genome shotgun (WGS) entry which is preliminary data.</text>
</comment>
<evidence type="ECO:0008006" key="3">
    <source>
        <dbReference type="Google" id="ProtNLM"/>
    </source>
</evidence>
<gene>
    <name evidence="1" type="ORF">FKY71_18425</name>
</gene>
<protein>
    <recommendedName>
        <fullName evidence="3">Phage tail protein</fullName>
    </recommendedName>
</protein>
<dbReference type="EMBL" id="VIFK01000498">
    <property type="protein sequence ID" value="TQE93083.1"/>
    <property type="molecule type" value="Genomic_DNA"/>
</dbReference>
<name>A0A540VAF6_9GAMM</name>
<sequence length="160" mass="17720">MPELKRHIVTLEATDTEPVESASDPFDGTNITEAIKMGAVDDFDEEAQTTEDAIGREIDGRRVWQQEYFIREDSDTATDDELVTFCQNNNEEVWFRETYDAHEVAGDPVTKLIGAPTSGCTVSTRKATQDGFVGTIIKVTSSSILEGEGGNYRDEPEYTA</sequence>
<dbReference type="Proteomes" id="UP000315400">
    <property type="component" value="Unassembled WGS sequence"/>
</dbReference>
<reference evidence="1 2" key="1">
    <citation type="submission" date="2019-06" db="EMBL/GenBank/DDBJ databases">
        <title>Metagenome assembled Genome of Spiribacter salinus SL48-SHIP from the microbial mat of Salt Lake 48 (Novosibirsk region, Russia).</title>
        <authorList>
            <person name="Shipova A."/>
            <person name="Rozanov A.S."/>
            <person name="Bryanskaya A.V."/>
            <person name="Peltek S.E."/>
        </authorList>
    </citation>
    <scope>NUCLEOTIDE SEQUENCE [LARGE SCALE GENOMIC DNA]</scope>
    <source>
        <strain evidence="1">SL48-SHIP-2</strain>
    </source>
</reference>
<evidence type="ECO:0000313" key="1">
    <source>
        <dbReference type="EMBL" id="TQE93083.1"/>
    </source>
</evidence>
<organism evidence="1 2">
    <name type="scientific">Spiribacter salinus</name>
    <dbReference type="NCBI Taxonomy" id="1335746"/>
    <lineage>
        <taxon>Bacteria</taxon>
        <taxon>Pseudomonadati</taxon>
        <taxon>Pseudomonadota</taxon>
        <taxon>Gammaproteobacteria</taxon>
        <taxon>Chromatiales</taxon>
        <taxon>Ectothiorhodospiraceae</taxon>
        <taxon>Spiribacter</taxon>
    </lineage>
</organism>